<keyword evidence="6" id="KW-1185">Reference proteome</keyword>
<protein>
    <submittedName>
        <fullName evidence="5">Oxidoreductase</fullName>
    </submittedName>
</protein>
<dbReference type="Pfam" id="PF01266">
    <property type="entry name" value="DAO"/>
    <property type="match status" value="1"/>
</dbReference>
<dbReference type="Gene3D" id="3.30.9.10">
    <property type="entry name" value="D-Amino Acid Oxidase, subunit A, domain 2"/>
    <property type="match status" value="1"/>
</dbReference>
<evidence type="ECO:0000256" key="2">
    <source>
        <dbReference type="SAM" id="MobiDB-lite"/>
    </source>
</evidence>
<feature type="transmembrane region" description="Helical" evidence="3">
    <location>
        <begin position="6"/>
        <end position="26"/>
    </location>
</feature>
<dbReference type="Proteomes" id="UP000286931">
    <property type="component" value="Unassembled WGS sequence"/>
</dbReference>
<keyword evidence="3" id="KW-0812">Transmembrane</keyword>
<dbReference type="AlphaFoldDB" id="A0A401Z0K5"/>
<feature type="region of interest" description="Disordered" evidence="2">
    <location>
        <begin position="365"/>
        <end position="387"/>
    </location>
</feature>
<dbReference type="SUPFAM" id="SSF51905">
    <property type="entry name" value="FAD/NAD(P)-binding domain"/>
    <property type="match status" value="1"/>
</dbReference>
<dbReference type="OrthoDB" id="9805852at2"/>
<keyword evidence="1" id="KW-0560">Oxidoreductase</keyword>
<dbReference type="Gene3D" id="3.50.50.60">
    <property type="entry name" value="FAD/NAD(P)-binding domain"/>
    <property type="match status" value="1"/>
</dbReference>
<organism evidence="5 6">
    <name type="scientific">Embleya hyalina</name>
    <dbReference type="NCBI Taxonomy" id="516124"/>
    <lineage>
        <taxon>Bacteria</taxon>
        <taxon>Bacillati</taxon>
        <taxon>Actinomycetota</taxon>
        <taxon>Actinomycetes</taxon>
        <taxon>Kitasatosporales</taxon>
        <taxon>Streptomycetaceae</taxon>
        <taxon>Embleya</taxon>
    </lineage>
</organism>
<evidence type="ECO:0000313" key="6">
    <source>
        <dbReference type="Proteomes" id="UP000286931"/>
    </source>
</evidence>
<name>A0A401Z0K5_9ACTN</name>
<dbReference type="PANTHER" id="PTHR13847">
    <property type="entry name" value="SARCOSINE DEHYDROGENASE-RELATED"/>
    <property type="match status" value="1"/>
</dbReference>
<dbReference type="InterPro" id="IPR006076">
    <property type="entry name" value="FAD-dep_OxRdtase"/>
</dbReference>
<evidence type="ECO:0000256" key="3">
    <source>
        <dbReference type="SAM" id="Phobius"/>
    </source>
</evidence>
<reference evidence="5 6" key="1">
    <citation type="submission" date="2018-12" db="EMBL/GenBank/DDBJ databases">
        <title>Draft genome sequence of Embleya hyalina NBRC 13850T.</title>
        <authorList>
            <person name="Komaki H."/>
            <person name="Hosoyama A."/>
            <person name="Kimura A."/>
            <person name="Ichikawa N."/>
            <person name="Tamura T."/>
        </authorList>
    </citation>
    <scope>NUCLEOTIDE SEQUENCE [LARGE SCALE GENOMIC DNA]</scope>
    <source>
        <strain evidence="5 6">NBRC 13850</strain>
    </source>
</reference>
<dbReference type="GO" id="GO:0016491">
    <property type="term" value="F:oxidoreductase activity"/>
    <property type="evidence" value="ECO:0007669"/>
    <property type="project" value="UniProtKB-KW"/>
</dbReference>
<keyword evidence="3" id="KW-0472">Membrane</keyword>
<dbReference type="EMBL" id="BIFH01000039">
    <property type="protein sequence ID" value="GCE00377.1"/>
    <property type="molecule type" value="Genomic_DNA"/>
</dbReference>
<proteinExistence type="predicted"/>
<dbReference type="RefSeq" id="WP_126642109.1">
    <property type="nucleotide sequence ID" value="NZ_BIFH01000039.1"/>
</dbReference>
<keyword evidence="3" id="KW-1133">Transmembrane helix</keyword>
<evidence type="ECO:0000259" key="4">
    <source>
        <dbReference type="Pfam" id="PF01266"/>
    </source>
</evidence>
<comment type="caution">
    <text evidence="5">The sequence shown here is derived from an EMBL/GenBank/DDBJ whole genome shotgun (WGS) entry which is preliminary data.</text>
</comment>
<feature type="domain" description="FAD dependent oxidoreductase" evidence="4">
    <location>
        <begin position="9"/>
        <end position="357"/>
    </location>
</feature>
<accession>A0A401Z0K5</accession>
<gene>
    <name evidence="5" type="ORF">EHYA_08102</name>
</gene>
<sequence>MTPDSPVADVVIVGSGPVAMAIGYAFTRRGMRDVLVCPAGNEDAAALGAFRARGTIGGPGPGGGAVYRPTTAPALAAMAAAGVRLFENASDELGEDVGFRRCGRLVAVAAADPDAADTGAGTRRAPGIGVRRVSPEEAGTHWPELIVDASTGFTHDPGAGYADARRTARALARAARRAGAAFLPRTPAVGLSARRDRVTGVRLGDGREVACGTVVVAAGVDAPALLAPLGVSLPLRAAREVAVRIRVGRALGERPILVDPTGRWLRPDGPDRLLVGTPDPGTAGADPAAHALAHLAARLPSLPDPVPDAAFDIRYDAGPDHLPLIGSTGPDGLFVAAGCDEHGLGVAPGVGMLVADLLCDGASGRPDIPGTDFRPGRSSGILNPGRA</sequence>
<dbReference type="GO" id="GO:0005737">
    <property type="term" value="C:cytoplasm"/>
    <property type="evidence" value="ECO:0007669"/>
    <property type="project" value="TreeGrafter"/>
</dbReference>
<evidence type="ECO:0000256" key="1">
    <source>
        <dbReference type="ARBA" id="ARBA00023002"/>
    </source>
</evidence>
<dbReference type="InterPro" id="IPR036188">
    <property type="entry name" value="FAD/NAD-bd_sf"/>
</dbReference>
<evidence type="ECO:0000313" key="5">
    <source>
        <dbReference type="EMBL" id="GCE00377.1"/>
    </source>
</evidence>
<dbReference type="PANTHER" id="PTHR13847:SF287">
    <property type="entry name" value="FAD-DEPENDENT OXIDOREDUCTASE DOMAIN-CONTAINING PROTEIN 1"/>
    <property type="match status" value="1"/>
</dbReference>